<evidence type="ECO:0000256" key="2">
    <source>
        <dbReference type="SAM" id="SignalP"/>
    </source>
</evidence>
<organism evidence="4 5">
    <name type="scientific">Scytalidium lignicola</name>
    <name type="common">Hyphomycete</name>
    <dbReference type="NCBI Taxonomy" id="5539"/>
    <lineage>
        <taxon>Eukaryota</taxon>
        <taxon>Fungi</taxon>
        <taxon>Dikarya</taxon>
        <taxon>Ascomycota</taxon>
        <taxon>Pezizomycotina</taxon>
        <taxon>Leotiomycetes</taxon>
        <taxon>Leotiomycetes incertae sedis</taxon>
        <taxon>Scytalidium</taxon>
    </lineage>
</organism>
<feature type="non-terminal residue" evidence="4">
    <location>
        <position position="1"/>
    </location>
</feature>
<gene>
    <name evidence="4" type="ORF">B7463_g11052</name>
</gene>
<sequence>MKLLPAFVLGAGTAAAAVVSRSSPTCYFSMIARGFANGSVSEDPEGQLRIAAQLPQAEFTFNGGTTLTDQDQLVCYSDLTTTQVKCGGSDTTVQQFMIGDNGYLLSVSGDENWVACPVSDGGYLIYSDADLNLQGCGYVILLVGGWSCAALGSSSTAATSTVAAPTTTSPSTPASTSAPVNTSTASPSCPTDITGGEFQFPHLIVPTSSEEPMHAFGNSYTAYISPSNTTLYNFDIPASYSGRICSLLFLFPFGNQLDPSAGGYTFSGMEEEEEEHGGLDIALLNGIANAGTTYATTPKVQVDYGTTEILPGNRYTIATYPCQGGQTLTYSISSRGGVELDYFQDSAPAAIGLYIVPC</sequence>
<comment type="caution">
    <text evidence="4">The sequence shown here is derived from an EMBL/GenBank/DDBJ whole genome shotgun (WGS) entry which is preliminary data.</text>
</comment>
<feature type="chain" id="PRO_5017559978" description="Ubiquitin 3 binding protein But2 C-terminal domain-containing protein" evidence="2">
    <location>
        <begin position="17"/>
        <end position="358"/>
    </location>
</feature>
<keyword evidence="5" id="KW-1185">Reference proteome</keyword>
<dbReference type="AlphaFoldDB" id="A0A3E2GVS8"/>
<protein>
    <recommendedName>
        <fullName evidence="3">Ubiquitin 3 binding protein But2 C-terminal domain-containing protein</fullName>
    </recommendedName>
</protein>
<keyword evidence="2" id="KW-0732">Signal</keyword>
<dbReference type="OMA" id="TTIGENR"/>
<feature type="domain" description="Ubiquitin 3 binding protein But2 C-terminal" evidence="3">
    <location>
        <begin position="199"/>
        <end position="348"/>
    </location>
</feature>
<accession>A0A3E2GVS8</accession>
<evidence type="ECO:0000256" key="1">
    <source>
        <dbReference type="SAM" id="MobiDB-lite"/>
    </source>
</evidence>
<evidence type="ECO:0000259" key="3">
    <source>
        <dbReference type="Pfam" id="PF09792"/>
    </source>
</evidence>
<dbReference type="PANTHER" id="PTHR39613:SF1">
    <property type="entry name" value="ANCHORED CELL WALL PROTEIN, PUTATIVE (AFU_ORTHOLOGUE AFUA_4G08960)-RELATED"/>
    <property type="match status" value="1"/>
</dbReference>
<evidence type="ECO:0000313" key="5">
    <source>
        <dbReference type="Proteomes" id="UP000258309"/>
    </source>
</evidence>
<name>A0A3E2GVS8_SCYLI</name>
<reference evidence="4 5" key="1">
    <citation type="submission" date="2018-05" db="EMBL/GenBank/DDBJ databases">
        <title>Draft genome sequence of Scytalidium lignicola DSM 105466, a ubiquitous saprotrophic fungus.</title>
        <authorList>
            <person name="Buettner E."/>
            <person name="Gebauer A.M."/>
            <person name="Hofrichter M."/>
            <person name="Liers C."/>
            <person name="Kellner H."/>
        </authorList>
    </citation>
    <scope>NUCLEOTIDE SEQUENCE [LARGE SCALE GENOMIC DNA]</scope>
    <source>
        <strain evidence="4 5">DSM 105466</strain>
    </source>
</reference>
<dbReference type="Proteomes" id="UP000258309">
    <property type="component" value="Unassembled WGS sequence"/>
</dbReference>
<evidence type="ECO:0000313" key="4">
    <source>
        <dbReference type="EMBL" id="RFU25285.1"/>
    </source>
</evidence>
<feature type="region of interest" description="Disordered" evidence="1">
    <location>
        <begin position="163"/>
        <end position="188"/>
    </location>
</feature>
<feature type="non-terminal residue" evidence="4">
    <location>
        <position position="358"/>
    </location>
</feature>
<proteinExistence type="predicted"/>
<dbReference type="EMBL" id="NCSJ02000345">
    <property type="protein sequence ID" value="RFU25285.1"/>
    <property type="molecule type" value="Genomic_DNA"/>
</dbReference>
<feature type="signal peptide" evidence="2">
    <location>
        <begin position="1"/>
        <end position="16"/>
    </location>
</feature>
<dbReference type="PANTHER" id="PTHR39613">
    <property type="entry name" value="ANCHORED CELL WALL PROTEIN, PUTATIVE (AFU_ORTHOLOGUE AFUA_4G08960)-RELATED"/>
    <property type="match status" value="1"/>
</dbReference>
<dbReference type="OrthoDB" id="4657524at2759"/>
<dbReference type="InterPro" id="IPR018620">
    <property type="entry name" value="Ubiquitin3-bd_protein_But2_C"/>
</dbReference>
<dbReference type="Pfam" id="PF09792">
    <property type="entry name" value="But2"/>
    <property type="match status" value="1"/>
</dbReference>